<dbReference type="RefSeq" id="WP_262069569.1">
    <property type="nucleotide sequence ID" value="NZ_JAMXOC010000016.1"/>
</dbReference>
<proteinExistence type="predicted"/>
<keyword evidence="7" id="KW-1185">Reference proteome</keyword>
<dbReference type="CDD" id="cd06267">
    <property type="entry name" value="PBP1_LacI_sugar_binding-like"/>
    <property type="match status" value="1"/>
</dbReference>
<dbReference type="Pfam" id="PF00356">
    <property type="entry name" value="LacI"/>
    <property type="match status" value="1"/>
</dbReference>
<dbReference type="PANTHER" id="PTHR30146:SF148">
    <property type="entry name" value="HTH-TYPE TRANSCRIPTIONAL REPRESSOR PURR-RELATED"/>
    <property type="match status" value="1"/>
</dbReference>
<dbReference type="PROSITE" id="PS50932">
    <property type="entry name" value="HTH_LACI_2"/>
    <property type="match status" value="1"/>
</dbReference>
<evidence type="ECO:0000256" key="2">
    <source>
        <dbReference type="ARBA" id="ARBA00023015"/>
    </source>
</evidence>
<dbReference type="PANTHER" id="PTHR30146">
    <property type="entry name" value="LACI-RELATED TRANSCRIPTIONAL REPRESSOR"/>
    <property type="match status" value="1"/>
</dbReference>
<dbReference type="Pfam" id="PF13377">
    <property type="entry name" value="Peripla_BP_3"/>
    <property type="match status" value="1"/>
</dbReference>
<sequence length="684" mass="75942">MATINDIAKKANVSTSTVSHVVNKTRFVSPELVERVERAIAELDHPPNFVIKKTSQKVPLEVGKYILILLTDQGSNFQRQVERQVELHLKNTEYTPIAMKCIDDVAAIEGFIKPLLESDSVSGVIVFPDDNNILLRQILGKHKVPVVVLGHEVEGYLADVISSDTAGGAFKAMKHLINKGHERIAFLGSGKEGSSMRLDGYKKCLEEYGISYRENYVFSSLENERQVFDTLDQLLSGAEMPTAIFAANYAVVVPLLKYVEAHNILCPDEISIVSFNNFEWAPLHSPAITTIEQDVEETGRLAVATLLQRVQNQEYANLPVNKNIYQHHQLGTQIAVRSSTGGIGRGPFGERAAQAGEIILSESEVEALRQKKLTAAICFHYAGKAWMELHQRGIRDVFDNLGISLISVTDAHFDSELQCRQLDSLQILKPDIVIAIPTDNQKTSAAFKRVVDSDSKLVLITNVPDGLTPDDYVTCVSVNERSHGQNMGHGLGEYMSKHNLKNYGMVIYDANFYATNQRDNAAKQVMSEEYPELHLCQDLKFTNEEEVYKKTCEFVNRYPEVEAFYVSWDGPAMEVLAALSDMGRSEVAIITSDLDSADALNMAKGGMIKMLSAQCPYEQGQAIAWAAGNAMLGKKTPSFIGVEPVSVTPDNLLKSWKRIFKENPSAELVQAFKENPNYVTTEED</sequence>
<evidence type="ECO:0000256" key="3">
    <source>
        <dbReference type="ARBA" id="ARBA00023125"/>
    </source>
</evidence>
<evidence type="ECO:0000256" key="4">
    <source>
        <dbReference type="ARBA" id="ARBA00023163"/>
    </source>
</evidence>
<dbReference type="PROSITE" id="PS00356">
    <property type="entry name" value="HTH_LACI_1"/>
    <property type="match status" value="1"/>
</dbReference>
<feature type="domain" description="HTH lacI-type" evidence="5">
    <location>
        <begin position="2"/>
        <end position="56"/>
    </location>
</feature>
<dbReference type="EMBL" id="JAMZFV010000016">
    <property type="protein sequence ID" value="MCP1110690.1"/>
    <property type="molecule type" value="Genomic_DNA"/>
</dbReference>
<name>A0ABT1EJ16_9FIRM</name>
<dbReference type="InterPro" id="IPR000843">
    <property type="entry name" value="HTH_LacI"/>
</dbReference>
<dbReference type="SMART" id="SM00354">
    <property type="entry name" value="HTH_LACI"/>
    <property type="match status" value="1"/>
</dbReference>
<dbReference type="Gene3D" id="3.40.50.2300">
    <property type="match status" value="4"/>
</dbReference>
<dbReference type="InterPro" id="IPR028082">
    <property type="entry name" value="Peripla_BP_I"/>
</dbReference>
<comment type="caution">
    <text evidence="6">The sequence shown here is derived from an EMBL/GenBank/DDBJ whole genome shotgun (WGS) entry which is preliminary data.</text>
</comment>
<keyword evidence="1" id="KW-0678">Repressor</keyword>
<dbReference type="InterPro" id="IPR046335">
    <property type="entry name" value="LacI/GalR-like_sensor"/>
</dbReference>
<dbReference type="Proteomes" id="UP001523565">
    <property type="component" value="Unassembled WGS sequence"/>
</dbReference>
<evidence type="ECO:0000259" key="5">
    <source>
        <dbReference type="PROSITE" id="PS50932"/>
    </source>
</evidence>
<dbReference type="SUPFAM" id="SSF53822">
    <property type="entry name" value="Periplasmic binding protein-like I"/>
    <property type="match status" value="2"/>
</dbReference>
<reference evidence="6 7" key="1">
    <citation type="journal article" date="2022" name="Genome Biol. Evol.">
        <title>Host diet, physiology and behaviors set the stage for Lachnospiraceae cladogenesis.</title>
        <authorList>
            <person name="Vera-Ponce De Leon A."/>
            <person name="Schneider M."/>
            <person name="Jahnes B.C."/>
            <person name="Sadowski V."/>
            <person name="Camuy-Velez L.A."/>
            <person name="Duan J."/>
            <person name="Sabree Z.L."/>
        </authorList>
    </citation>
    <scope>NUCLEOTIDE SEQUENCE [LARGE SCALE GENOMIC DNA]</scope>
    <source>
        <strain evidence="6 7">PAL227</strain>
    </source>
</reference>
<dbReference type="Gene3D" id="1.10.260.40">
    <property type="entry name" value="lambda repressor-like DNA-binding domains"/>
    <property type="match status" value="1"/>
</dbReference>
<dbReference type="GO" id="GO:0003677">
    <property type="term" value="F:DNA binding"/>
    <property type="evidence" value="ECO:0007669"/>
    <property type="project" value="UniProtKB-KW"/>
</dbReference>
<keyword evidence="2" id="KW-0805">Transcription regulation</keyword>
<dbReference type="CDD" id="cd01392">
    <property type="entry name" value="HTH_LacI"/>
    <property type="match status" value="1"/>
</dbReference>
<evidence type="ECO:0000313" key="7">
    <source>
        <dbReference type="Proteomes" id="UP001523565"/>
    </source>
</evidence>
<organism evidence="6 7">
    <name type="scientific">Ohessyouella blattaphilus</name>
    <dbReference type="NCBI Taxonomy" id="2949333"/>
    <lineage>
        <taxon>Bacteria</taxon>
        <taxon>Bacillati</taxon>
        <taxon>Bacillota</taxon>
        <taxon>Clostridia</taxon>
        <taxon>Lachnospirales</taxon>
        <taxon>Lachnospiraceae</taxon>
        <taxon>Ohessyouella</taxon>
    </lineage>
</organism>
<keyword evidence="3 6" id="KW-0238">DNA-binding</keyword>
<protein>
    <submittedName>
        <fullName evidence="6">LacI family DNA-binding transcriptional regulator</fullName>
    </submittedName>
</protein>
<accession>A0ABT1EJ16</accession>
<evidence type="ECO:0000256" key="1">
    <source>
        <dbReference type="ARBA" id="ARBA00022491"/>
    </source>
</evidence>
<dbReference type="Pfam" id="PF13407">
    <property type="entry name" value="Peripla_BP_4"/>
    <property type="match status" value="1"/>
</dbReference>
<evidence type="ECO:0000313" key="6">
    <source>
        <dbReference type="EMBL" id="MCP1110690.1"/>
    </source>
</evidence>
<dbReference type="InterPro" id="IPR010982">
    <property type="entry name" value="Lambda_DNA-bd_dom_sf"/>
</dbReference>
<keyword evidence="4" id="KW-0804">Transcription</keyword>
<gene>
    <name evidence="6" type="ORF">NK118_10545</name>
</gene>
<dbReference type="SUPFAM" id="SSF47413">
    <property type="entry name" value="lambda repressor-like DNA-binding domains"/>
    <property type="match status" value="1"/>
</dbReference>
<dbReference type="InterPro" id="IPR025997">
    <property type="entry name" value="SBP_2_dom"/>
</dbReference>
<dbReference type="CDD" id="cd06316">
    <property type="entry name" value="PBP1_ABC_sugar_binding-like"/>
    <property type="match status" value="1"/>
</dbReference>